<reference evidence="2 3" key="1">
    <citation type="journal article" date="2012" name="Genome Biol.">
        <title>Genome and low-iron response of an oceanic diatom adapted to chronic iron limitation.</title>
        <authorList>
            <person name="Lommer M."/>
            <person name="Specht M."/>
            <person name="Roy A.S."/>
            <person name="Kraemer L."/>
            <person name="Andreson R."/>
            <person name="Gutowska M.A."/>
            <person name="Wolf J."/>
            <person name="Bergner S.V."/>
            <person name="Schilhabel M.B."/>
            <person name="Klostermeier U.C."/>
            <person name="Beiko R.G."/>
            <person name="Rosenstiel P."/>
            <person name="Hippler M."/>
            <person name="Laroche J."/>
        </authorList>
    </citation>
    <scope>NUCLEOTIDE SEQUENCE [LARGE SCALE GENOMIC DNA]</scope>
    <source>
        <strain evidence="2 3">CCMP1005</strain>
    </source>
</reference>
<keyword evidence="3" id="KW-1185">Reference proteome</keyword>
<dbReference type="AlphaFoldDB" id="K0RHY8"/>
<feature type="region of interest" description="Disordered" evidence="1">
    <location>
        <begin position="1"/>
        <end position="47"/>
    </location>
</feature>
<evidence type="ECO:0000313" key="3">
    <source>
        <dbReference type="Proteomes" id="UP000266841"/>
    </source>
</evidence>
<evidence type="ECO:0000313" key="2">
    <source>
        <dbReference type="EMBL" id="EJK52865.1"/>
    </source>
</evidence>
<feature type="region of interest" description="Disordered" evidence="1">
    <location>
        <begin position="66"/>
        <end position="90"/>
    </location>
</feature>
<dbReference type="Proteomes" id="UP000266841">
    <property type="component" value="Unassembled WGS sequence"/>
</dbReference>
<organism evidence="2 3">
    <name type="scientific">Thalassiosira oceanica</name>
    <name type="common">Marine diatom</name>
    <dbReference type="NCBI Taxonomy" id="159749"/>
    <lineage>
        <taxon>Eukaryota</taxon>
        <taxon>Sar</taxon>
        <taxon>Stramenopiles</taxon>
        <taxon>Ochrophyta</taxon>
        <taxon>Bacillariophyta</taxon>
        <taxon>Coscinodiscophyceae</taxon>
        <taxon>Thalassiosirophycidae</taxon>
        <taxon>Thalassiosirales</taxon>
        <taxon>Thalassiosiraceae</taxon>
        <taxon>Thalassiosira</taxon>
    </lineage>
</organism>
<sequence>SQNGLRPACKKPLNDDRHQAAGAATMAPHRGREKKDSWESPRGRSLSPVIVGPRWLDRTMTASDAGPAEARLDNDGWQQQGPAAHDRTMTAGDAGHTEALFGTMTPMVHGVQCNKEVMGDDVTKAFRLGDSRKSNFTGITELTNSPICRHFLRCELFSSAEELWCELLVHIWVETSGISEAAVRQHRVTHWTLPETRRPQLYQRLLAWSREK</sequence>
<name>K0RHY8_THAOC</name>
<feature type="non-terminal residue" evidence="2">
    <location>
        <position position="1"/>
    </location>
</feature>
<protein>
    <submittedName>
        <fullName evidence="2">Uncharacterized protein</fullName>
    </submittedName>
</protein>
<gene>
    <name evidence="2" type="ORF">THAOC_27816</name>
</gene>
<accession>K0RHY8</accession>
<comment type="caution">
    <text evidence="2">The sequence shown here is derived from an EMBL/GenBank/DDBJ whole genome shotgun (WGS) entry which is preliminary data.</text>
</comment>
<proteinExistence type="predicted"/>
<evidence type="ECO:0000256" key="1">
    <source>
        <dbReference type="SAM" id="MobiDB-lite"/>
    </source>
</evidence>
<dbReference type="EMBL" id="AGNL01039108">
    <property type="protein sequence ID" value="EJK52865.1"/>
    <property type="molecule type" value="Genomic_DNA"/>
</dbReference>
<feature type="compositionally biased region" description="Basic and acidic residues" evidence="1">
    <location>
        <begin position="33"/>
        <end position="42"/>
    </location>
</feature>